<evidence type="ECO:0000313" key="3">
    <source>
        <dbReference type="EMBL" id="EYF06115.1"/>
    </source>
</evidence>
<evidence type="ECO:0000313" key="4">
    <source>
        <dbReference type="Proteomes" id="UP000019678"/>
    </source>
</evidence>
<dbReference type="EMBL" id="ASRX01000018">
    <property type="protein sequence ID" value="EYF06115.1"/>
    <property type="molecule type" value="Genomic_DNA"/>
</dbReference>
<feature type="region of interest" description="Disordered" evidence="1">
    <location>
        <begin position="26"/>
        <end position="97"/>
    </location>
</feature>
<proteinExistence type="predicted"/>
<dbReference type="eggNOG" id="ENOG5031D6G">
    <property type="taxonomic scope" value="Bacteria"/>
</dbReference>
<accession>A0A017TBC3</accession>
<dbReference type="Proteomes" id="UP000019678">
    <property type="component" value="Unassembled WGS sequence"/>
</dbReference>
<feature type="compositionally biased region" description="Low complexity" evidence="1">
    <location>
        <begin position="61"/>
        <end position="82"/>
    </location>
</feature>
<dbReference type="AlphaFoldDB" id="A0A017TBC3"/>
<keyword evidence="4" id="KW-1185">Reference proteome</keyword>
<dbReference type="Gene3D" id="3.40.50.880">
    <property type="match status" value="1"/>
</dbReference>
<organism evidence="3 4">
    <name type="scientific">Chondromyces apiculatus DSM 436</name>
    <dbReference type="NCBI Taxonomy" id="1192034"/>
    <lineage>
        <taxon>Bacteria</taxon>
        <taxon>Pseudomonadati</taxon>
        <taxon>Myxococcota</taxon>
        <taxon>Polyangia</taxon>
        <taxon>Polyangiales</taxon>
        <taxon>Polyangiaceae</taxon>
        <taxon>Chondromyces</taxon>
    </lineage>
</organism>
<dbReference type="PROSITE" id="PS51257">
    <property type="entry name" value="PROKAR_LIPOPROTEIN"/>
    <property type="match status" value="1"/>
</dbReference>
<evidence type="ECO:0000256" key="1">
    <source>
        <dbReference type="SAM" id="MobiDB-lite"/>
    </source>
</evidence>
<evidence type="ECO:0000256" key="2">
    <source>
        <dbReference type="SAM" id="SignalP"/>
    </source>
</evidence>
<gene>
    <name evidence="3" type="ORF">CAP_2305</name>
</gene>
<protein>
    <submittedName>
        <fullName evidence="3">Uncharacterized protein</fullName>
    </submittedName>
</protein>
<comment type="caution">
    <text evidence="3">The sequence shown here is derived from an EMBL/GenBank/DDBJ whole genome shotgun (WGS) entry which is preliminary data.</text>
</comment>
<feature type="compositionally biased region" description="Gly residues" evidence="1">
    <location>
        <begin position="33"/>
        <end position="60"/>
    </location>
</feature>
<keyword evidence="2" id="KW-0732">Signal</keyword>
<feature type="chain" id="PRO_5001500417" evidence="2">
    <location>
        <begin position="22"/>
        <end position="332"/>
    </location>
</feature>
<name>A0A017TBC3_9BACT</name>
<reference evidence="3 4" key="1">
    <citation type="submission" date="2013-05" db="EMBL/GenBank/DDBJ databases">
        <title>Genome assembly of Chondromyces apiculatus DSM 436.</title>
        <authorList>
            <person name="Sharma G."/>
            <person name="Khatri I."/>
            <person name="Kaur C."/>
            <person name="Mayilraj S."/>
            <person name="Subramanian S."/>
        </authorList>
    </citation>
    <scope>NUCLEOTIDE SEQUENCE [LARGE SCALE GENOMIC DNA]</scope>
    <source>
        <strain evidence="3 4">DSM 436</strain>
    </source>
</reference>
<sequence>MASMKRHLPLCLVLLTAAASAASMGACSSDNGGDTGGNTSGTPGGTGPGTGSGGAGGAGGDTSSTGTNGEGGSLLPTTTTSSGGNGTPEVCDGIDNDNDGQIDNVDVGNDGICDCLSIATLGVKGNAGVGDVFAAWLNDRSDNGAVNLNDAVLTPQLLAPYQVIVAQNLSQIGRAYSAEEIAALQQWIEEGGGLITLIGYASPPERTNVNSLLAPFNVGYDAQPILPKTGAVTIPITEWTAHPTTVNVTAVGFDNGYAVNGDAEVIATKEGLVVARAKTIGDGHLFVWGDEWITFDSEWESLQNYQVEQYWLNLIKWLTRETECQVDIPDPQ</sequence>
<feature type="signal peptide" evidence="2">
    <location>
        <begin position="1"/>
        <end position="21"/>
    </location>
</feature>
<dbReference type="InterPro" id="IPR029062">
    <property type="entry name" value="Class_I_gatase-like"/>
</dbReference>
<dbReference type="SUPFAM" id="SSF52317">
    <property type="entry name" value="Class I glutamine amidotransferase-like"/>
    <property type="match status" value="1"/>
</dbReference>